<keyword evidence="3" id="KW-1185">Reference proteome</keyword>
<feature type="non-terminal residue" evidence="2">
    <location>
        <position position="44"/>
    </location>
</feature>
<sequence length="44" mass="5122">MFKLLIDKDMSKEDLRKTISTSSRTITKMNKGEYVALEVLDRIC</sequence>
<proteinExistence type="predicted"/>
<organism evidence="2 3">
    <name type="scientific">Pyramidobacter piscolens W5455</name>
    <dbReference type="NCBI Taxonomy" id="352165"/>
    <lineage>
        <taxon>Bacteria</taxon>
        <taxon>Thermotogati</taxon>
        <taxon>Synergistota</taxon>
        <taxon>Synergistia</taxon>
        <taxon>Synergistales</taxon>
        <taxon>Dethiosulfovibrionaceae</taxon>
        <taxon>Pyramidobacter</taxon>
    </lineage>
</organism>
<dbReference type="Proteomes" id="UP000006462">
    <property type="component" value="Unassembled WGS sequence"/>
</dbReference>
<evidence type="ECO:0000313" key="3">
    <source>
        <dbReference type="Proteomes" id="UP000006462"/>
    </source>
</evidence>
<name>A0ABM9ZWL6_9BACT</name>
<protein>
    <recommendedName>
        <fullName evidence="1">HTH cro/C1-type domain-containing protein</fullName>
    </recommendedName>
</protein>
<dbReference type="InterPro" id="IPR001387">
    <property type="entry name" value="Cro/C1-type_HTH"/>
</dbReference>
<accession>A0ABM9ZWL6</accession>
<reference evidence="2 3" key="1">
    <citation type="submission" date="2009-12" db="EMBL/GenBank/DDBJ databases">
        <authorList>
            <person name="Shrivastava S."/>
            <person name="Madupu R."/>
            <person name="Durkin A.S."/>
            <person name="Torralba M."/>
            <person name="Methe B."/>
            <person name="Sutton G.G."/>
            <person name="Strausberg R.L."/>
            <person name="Nelson K.E."/>
        </authorList>
    </citation>
    <scope>NUCLEOTIDE SEQUENCE [LARGE SCALE GENOMIC DNA]</scope>
    <source>
        <strain evidence="2 3">W5455</strain>
    </source>
</reference>
<feature type="domain" description="HTH cro/C1-type" evidence="1">
    <location>
        <begin position="3"/>
        <end position="44"/>
    </location>
</feature>
<evidence type="ECO:0000313" key="2">
    <source>
        <dbReference type="EMBL" id="EFB91350.1"/>
    </source>
</evidence>
<evidence type="ECO:0000259" key="1">
    <source>
        <dbReference type="Pfam" id="PF13443"/>
    </source>
</evidence>
<dbReference type="Pfam" id="PF13443">
    <property type="entry name" value="HTH_26"/>
    <property type="match status" value="1"/>
</dbReference>
<dbReference type="EMBL" id="ADFP01000045">
    <property type="protein sequence ID" value="EFB91350.1"/>
    <property type="molecule type" value="Genomic_DNA"/>
</dbReference>
<gene>
    <name evidence="2" type="ORF">HMPREF7215_1668</name>
</gene>
<comment type="caution">
    <text evidence="2">The sequence shown here is derived from an EMBL/GenBank/DDBJ whole genome shotgun (WGS) entry which is preliminary data.</text>
</comment>